<dbReference type="Proteomes" id="UP000288079">
    <property type="component" value="Unassembled WGS sequence"/>
</dbReference>
<dbReference type="EMBL" id="BHWB01000023">
    <property type="protein sequence ID" value="GCB37343.1"/>
    <property type="molecule type" value="Genomic_DNA"/>
</dbReference>
<reference evidence="1 2" key="1">
    <citation type="submission" date="2018-10" db="EMBL/GenBank/DDBJ databases">
        <title>Draft Genome Sequence of Bacteroides sp. KCTC 15687.</title>
        <authorList>
            <person name="Yu S.Y."/>
            <person name="Kim J.S."/>
            <person name="Oh B.S."/>
            <person name="Park S.H."/>
            <person name="Kang S.W."/>
            <person name="Park J.E."/>
            <person name="Choi S.H."/>
            <person name="Han K.I."/>
            <person name="Lee K.C."/>
            <person name="Eom M.K."/>
            <person name="Suh M.K."/>
            <person name="Lee D.H."/>
            <person name="Yoon H."/>
            <person name="Kim B."/>
            <person name="Yang S.J."/>
            <person name="Lee J.S."/>
            <person name="Lee J.H."/>
        </authorList>
    </citation>
    <scope>NUCLEOTIDE SEQUENCE [LARGE SCALE GENOMIC DNA]</scope>
    <source>
        <strain evidence="1 2">KCTC 15687</strain>
    </source>
</reference>
<dbReference type="AlphaFoldDB" id="A0A401M0U4"/>
<organism evidence="1 2">
    <name type="scientific">Bacteroides faecalis</name>
    <dbReference type="NCBI Taxonomy" id="2447885"/>
    <lineage>
        <taxon>Bacteria</taxon>
        <taxon>Pseudomonadati</taxon>
        <taxon>Bacteroidota</taxon>
        <taxon>Bacteroidia</taxon>
        <taxon>Bacteroidales</taxon>
        <taxon>Bacteroidaceae</taxon>
        <taxon>Bacteroides</taxon>
    </lineage>
</organism>
<accession>A0A401M0U4</accession>
<sequence>MKYDYINNSISFEDNGNIYNCHSYIPQSDFDEDNYGLLFLASPYFVAESDYYEVNLYRGKRKNRVGWIIPINLLCNTDIDYLSDLDDYLLKYADISLRKLLTFCIKKKLLNDLDFEITDILPDSVIIFIYNQDSLSLSEIDHVIPSLYDNGFYTFDDPLSANFGDLYSSQLKNREIKEAKSNGSLRKINLRLIHEKYHHLLFFKHLYSYILPNNTNPFFRYISLYQVIEILMSFAFDDIYFSVISSYNTGACTKTN</sequence>
<keyword evidence="2" id="KW-1185">Reference proteome</keyword>
<evidence type="ECO:0000313" key="2">
    <source>
        <dbReference type="Proteomes" id="UP000288079"/>
    </source>
</evidence>
<gene>
    <name evidence="1" type="ORF">KGMB02408_42880</name>
</gene>
<dbReference type="RefSeq" id="WP_125042725.1">
    <property type="nucleotide sequence ID" value="NZ_BHWB01000023.1"/>
</dbReference>
<name>A0A401M0U4_9BACE</name>
<proteinExistence type="predicted"/>
<comment type="caution">
    <text evidence="1">The sequence shown here is derived from an EMBL/GenBank/DDBJ whole genome shotgun (WGS) entry which is preliminary data.</text>
</comment>
<protein>
    <submittedName>
        <fullName evidence="1">Uncharacterized protein</fullName>
    </submittedName>
</protein>
<evidence type="ECO:0000313" key="1">
    <source>
        <dbReference type="EMBL" id="GCB37343.1"/>
    </source>
</evidence>